<evidence type="ECO:0000313" key="2">
    <source>
        <dbReference type="Proteomes" id="UP000054937"/>
    </source>
</evidence>
<dbReference type="Proteomes" id="UP000054937">
    <property type="component" value="Unassembled WGS sequence"/>
</dbReference>
<accession>A0A0V0QX07</accession>
<dbReference type="OrthoDB" id="327910at2759"/>
<sequence length="299" mass="35598">MVEYIDVISYQQNSPIFKVRKSVIIEMLEALGEYKNKKSLQDSLDNYFNSEIQNPFKQFASEIRVSSQPSSLFRNQDQAESDELNETMYEMDDEQFISLMSIYQKHLKNQRINIMLALWNVMGDISGYKKYSYFQFSVGESLHCEIRDIHVVKALIKDKYGCYGLARIFPNLFRFLNIEYIEIPMVSNSPLPNWLGYQYHHDLIEMRGFWDEQEDDELMIRIESRNQIIMREFILKRLRKTDPDNDKKKLTYNQNFDKLIHNIKKKKSNSKKGLLNKEKQVSIVQLSYDIDKQNSTMKI</sequence>
<gene>
    <name evidence="1" type="ORF">PPERSA_09144</name>
</gene>
<comment type="caution">
    <text evidence="1">The sequence shown here is derived from an EMBL/GenBank/DDBJ whole genome shotgun (WGS) entry which is preliminary data.</text>
</comment>
<evidence type="ECO:0000313" key="1">
    <source>
        <dbReference type="EMBL" id="KRX06742.1"/>
    </source>
</evidence>
<organism evidence="1 2">
    <name type="scientific">Pseudocohnilembus persalinus</name>
    <name type="common">Ciliate</name>
    <dbReference type="NCBI Taxonomy" id="266149"/>
    <lineage>
        <taxon>Eukaryota</taxon>
        <taxon>Sar</taxon>
        <taxon>Alveolata</taxon>
        <taxon>Ciliophora</taxon>
        <taxon>Intramacronucleata</taxon>
        <taxon>Oligohymenophorea</taxon>
        <taxon>Scuticociliatia</taxon>
        <taxon>Philasterida</taxon>
        <taxon>Pseudocohnilembidae</taxon>
        <taxon>Pseudocohnilembus</taxon>
    </lineage>
</organism>
<name>A0A0V0QX07_PSEPJ</name>
<proteinExistence type="predicted"/>
<dbReference type="InParanoid" id="A0A0V0QX07"/>
<dbReference type="AlphaFoldDB" id="A0A0V0QX07"/>
<keyword evidence="2" id="KW-1185">Reference proteome</keyword>
<dbReference type="EMBL" id="LDAU01000092">
    <property type="protein sequence ID" value="KRX06742.1"/>
    <property type="molecule type" value="Genomic_DNA"/>
</dbReference>
<reference evidence="1 2" key="1">
    <citation type="journal article" date="2015" name="Sci. Rep.">
        <title>Genome of the facultative scuticociliatosis pathogen Pseudocohnilembus persalinus provides insight into its virulence through horizontal gene transfer.</title>
        <authorList>
            <person name="Xiong J."/>
            <person name="Wang G."/>
            <person name="Cheng J."/>
            <person name="Tian M."/>
            <person name="Pan X."/>
            <person name="Warren A."/>
            <person name="Jiang C."/>
            <person name="Yuan D."/>
            <person name="Miao W."/>
        </authorList>
    </citation>
    <scope>NUCLEOTIDE SEQUENCE [LARGE SCALE GENOMIC DNA]</scope>
    <source>
        <strain evidence="1">36N120E</strain>
    </source>
</reference>
<protein>
    <submittedName>
        <fullName evidence="1">Uncharacterized protein</fullName>
    </submittedName>
</protein>